<feature type="transmembrane region" description="Helical" evidence="1">
    <location>
        <begin position="390"/>
        <end position="410"/>
    </location>
</feature>
<accession>D3BBH1</accession>
<keyword evidence="1" id="KW-1133">Transmembrane helix</keyword>
<gene>
    <name evidence="2" type="ORF">PPL_05839</name>
</gene>
<name>D3BBH1_HETP5</name>
<evidence type="ECO:0000313" key="2">
    <source>
        <dbReference type="EMBL" id="EFA81004.1"/>
    </source>
</evidence>
<dbReference type="InterPro" id="IPR011989">
    <property type="entry name" value="ARM-like"/>
</dbReference>
<dbReference type="Proteomes" id="UP000001396">
    <property type="component" value="Unassembled WGS sequence"/>
</dbReference>
<protein>
    <submittedName>
        <fullName evidence="2">Uncharacterized protein</fullName>
    </submittedName>
</protein>
<sequence>MSYWSQSPTKGSGQVPSVLDTINSIEIKDVVILEHPILDLPYSSYLCKDINCSKMKNKVCLSVINKTSNNRYLNGVRFYSSEKNNDDDHDHKSKVYQLSQHILKEKSDFEQQQQDRQQERQRNTWKSIIMRNAISFGVFGIFSIGIAAYLAGADDTEYMIKYADRVLDEISNSSEFSIVESKLKLLSECSSNNDTIKKILSSKKNINQLLDIIENYSNMDLNIYAVKIIENSSLYSSLIPRIVNLSMTSFLPVYVRKSLGIAITRIATHEDARVSLANAGAITALEQLNSVKLIKSQAYRTALLLISDTCSKHIDQLIVTDEELTSIKSYALEEKEIQSSTLQSTKRQLVESGWLLYFHTSAGGFVWGMIESWRNELPLRAMLKNGFRTSIVTAAVPIFFVGAMTTLYNNYRKQLDTTKEKFYFYLAGIYSLYPWYYILPKIEKYAPYWIGGHVLGFMSFFTWLVYTKNEIFNSDSLIIQKDKAAPPREQLIKMMKKENQMLLIDQQQTQPTDNNKKK</sequence>
<keyword evidence="3" id="KW-1185">Reference proteome</keyword>
<dbReference type="GeneID" id="31361323"/>
<organism evidence="2 3">
    <name type="scientific">Heterostelium pallidum (strain ATCC 26659 / Pp 5 / PN500)</name>
    <name type="common">Cellular slime mold</name>
    <name type="synonym">Polysphondylium pallidum</name>
    <dbReference type="NCBI Taxonomy" id="670386"/>
    <lineage>
        <taxon>Eukaryota</taxon>
        <taxon>Amoebozoa</taxon>
        <taxon>Evosea</taxon>
        <taxon>Eumycetozoa</taxon>
        <taxon>Dictyostelia</taxon>
        <taxon>Acytosteliales</taxon>
        <taxon>Acytosteliaceae</taxon>
        <taxon>Heterostelium</taxon>
    </lineage>
</organism>
<feature type="transmembrane region" description="Helical" evidence="1">
    <location>
        <begin position="445"/>
        <end position="466"/>
    </location>
</feature>
<dbReference type="InParanoid" id="D3BBH1"/>
<dbReference type="EMBL" id="ADBJ01000026">
    <property type="protein sequence ID" value="EFA81004.1"/>
    <property type="molecule type" value="Genomic_DNA"/>
</dbReference>
<dbReference type="SUPFAM" id="SSF48371">
    <property type="entry name" value="ARM repeat"/>
    <property type="match status" value="1"/>
</dbReference>
<keyword evidence="1" id="KW-0472">Membrane</keyword>
<evidence type="ECO:0000313" key="3">
    <source>
        <dbReference type="Proteomes" id="UP000001396"/>
    </source>
</evidence>
<dbReference type="AlphaFoldDB" id="D3BBH1"/>
<dbReference type="FunCoup" id="D3BBH1">
    <property type="interactions" value="805"/>
</dbReference>
<evidence type="ECO:0000256" key="1">
    <source>
        <dbReference type="SAM" id="Phobius"/>
    </source>
</evidence>
<reference evidence="2 3" key="1">
    <citation type="journal article" date="2011" name="Genome Res.">
        <title>Phylogeny-wide analysis of social amoeba genomes highlights ancient origins for complex intercellular communication.</title>
        <authorList>
            <person name="Heidel A.J."/>
            <person name="Lawal H.M."/>
            <person name="Felder M."/>
            <person name="Schilde C."/>
            <person name="Helps N.R."/>
            <person name="Tunggal B."/>
            <person name="Rivero F."/>
            <person name="John U."/>
            <person name="Schleicher M."/>
            <person name="Eichinger L."/>
            <person name="Platzer M."/>
            <person name="Noegel A.A."/>
            <person name="Schaap P."/>
            <person name="Gloeckner G."/>
        </authorList>
    </citation>
    <scope>NUCLEOTIDE SEQUENCE [LARGE SCALE GENOMIC DNA]</scope>
    <source>
        <strain evidence="3">ATCC 26659 / Pp 5 / PN500</strain>
    </source>
</reference>
<dbReference type="RefSeq" id="XP_020433122.1">
    <property type="nucleotide sequence ID" value="XM_020576710.1"/>
</dbReference>
<feature type="transmembrane region" description="Helical" evidence="1">
    <location>
        <begin position="422"/>
        <end position="439"/>
    </location>
</feature>
<proteinExistence type="predicted"/>
<dbReference type="Gene3D" id="1.25.10.10">
    <property type="entry name" value="Leucine-rich Repeat Variant"/>
    <property type="match status" value="1"/>
</dbReference>
<dbReference type="InterPro" id="IPR016024">
    <property type="entry name" value="ARM-type_fold"/>
</dbReference>
<keyword evidence="1" id="KW-0812">Transmembrane</keyword>
<comment type="caution">
    <text evidence="2">The sequence shown here is derived from an EMBL/GenBank/DDBJ whole genome shotgun (WGS) entry which is preliminary data.</text>
</comment>
<feature type="transmembrane region" description="Helical" evidence="1">
    <location>
        <begin position="128"/>
        <end position="151"/>
    </location>
</feature>
<dbReference type="OMA" id="YWIGGHV"/>